<gene>
    <name evidence="2" type="ORF">L284_04550</name>
</gene>
<accession>T0I261</accession>
<dbReference type="AlphaFoldDB" id="T0I261"/>
<name>T0I261_9SPHN</name>
<comment type="caution">
    <text evidence="2">The sequence shown here is derived from an EMBL/GenBank/DDBJ whole genome shotgun (WGS) entry which is preliminary data.</text>
</comment>
<feature type="transmembrane region" description="Helical" evidence="1">
    <location>
        <begin position="12"/>
        <end position="34"/>
    </location>
</feature>
<dbReference type="Proteomes" id="UP000015527">
    <property type="component" value="Unassembled WGS sequence"/>
</dbReference>
<reference evidence="2 3" key="1">
    <citation type="journal article" date="2013" name="Genome Announc.">
        <title>Genome Sequence of Novosphingobium lindaniclasticum LE124T, Isolated from a Hexachlorocyclohexane Dumpsite.</title>
        <authorList>
            <person name="Saxena A."/>
            <person name="Nayyar N."/>
            <person name="Sangwan N."/>
            <person name="Kumari R."/>
            <person name="Khurana J.P."/>
            <person name="Lal R."/>
        </authorList>
    </citation>
    <scope>NUCLEOTIDE SEQUENCE [LARGE SCALE GENOMIC DNA]</scope>
    <source>
        <strain evidence="2 3">LE124</strain>
    </source>
</reference>
<sequence>MGNPESKFVPAAIASVIAMATLAAWSCLAGIGGFV</sequence>
<keyword evidence="1" id="KW-0472">Membrane</keyword>
<organism evidence="2 3">
    <name type="scientific">Novosphingobium lindaniclasticum LE124</name>
    <dbReference type="NCBI Taxonomy" id="1096930"/>
    <lineage>
        <taxon>Bacteria</taxon>
        <taxon>Pseudomonadati</taxon>
        <taxon>Pseudomonadota</taxon>
        <taxon>Alphaproteobacteria</taxon>
        <taxon>Sphingomonadales</taxon>
        <taxon>Sphingomonadaceae</taxon>
        <taxon>Novosphingobium</taxon>
    </lineage>
</organism>
<proteinExistence type="predicted"/>
<dbReference type="EMBL" id="ATHL01000039">
    <property type="protein sequence ID" value="EQB18448.1"/>
    <property type="molecule type" value="Genomic_DNA"/>
</dbReference>
<evidence type="ECO:0000256" key="1">
    <source>
        <dbReference type="SAM" id="Phobius"/>
    </source>
</evidence>
<keyword evidence="1" id="KW-1133">Transmembrane helix</keyword>
<evidence type="ECO:0000313" key="2">
    <source>
        <dbReference type="EMBL" id="EQB18448.1"/>
    </source>
</evidence>
<evidence type="ECO:0000313" key="3">
    <source>
        <dbReference type="Proteomes" id="UP000015527"/>
    </source>
</evidence>
<keyword evidence="1" id="KW-0812">Transmembrane</keyword>
<protein>
    <submittedName>
        <fullName evidence="2">Uncharacterized protein</fullName>
    </submittedName>
</protein>
<keyword evidence="3" id="KW-1185">Reference proteome</keyword>